<evidence type="ECO:0000256" key="2">
    <source>
        <dbReference type="SAM" id="MobiDB-lite"/>
    </source>
</evidence>
<evidence type="ECO:0000256" key="1">
    <source>
        <dbReference type="ARBA" id="ARBA00022679"/>
    </source>
</evidence>
<name>A0AAD9S2L4_PHOAM</name>
<dbReference type="Gene3D" id="2.160.10.10">
    <property type="entry name" value="Hexapeptide repeat proteins"/>
    <property type="match status" value="1"/>
</dbReference>
<accession>A0AAD9S2L4</accession>
<dbReference type="PANTHER" id="PTHR23416:SF54">
    <property type="entry name" value="ACETYLTRANSFERASE, CYSE_LACA_LPXA_NODL FAMILY (AFU_ORTHOLOGUE AFUA_2G08430)-RELATED"/>
    <property type="match status" value="1"/>
</dbReference>
<feature type="region of interest" description="Disordered" evidence="2">
    <location>
        <begin position="212"/>
        <end position="237"/>
    </location>
</feature>
<dbReference type="InterPro" id="IPR001451">
    <property type="entry name" value="Hexapep"/>
</dbReference>
<keyword evidence="4" id="KW-1185">Reference proteome</keyword>
<proteinExistence type="predicted"/>
<dbReference type="InterPro" id="IPR011004">
    <property type="entry name" value="Trimer_LpxA-like_sf"/>
</dbReference>
<comment type="caution">
    <text evidence="3">The sequence shown here is derived from an EMBL/GenBank/DDBJ whole genome shotgun (WGS) entry which is preliminary data.</text>
</comment>
<dbReference type="Proteomes" id="UP001265746">
    <property type="component" value="Unassembled WGS sequence"/>
</dbReference>
<keyword evidence="1" id="KW-0808">Transferase</keyword>
<protein>
    <recommendedName>
        <fullName evidence="5">Mannose-1-phosphate guanylyltransferase</fullName>
    </recommendedName>
</protein>
<reference evidence="3" key="1">
    <citation type="submission" date="2023-06" db="EMBL/GenBank/DDBJ databases">
        <authorList>
            <person name="Noh H."/>
        </authorList>
    </citation>
    <scope>NUCLEOTIDE SEQUENCE</scope>
    <source>
        <strain evidence="3">DUCC20226</strain>
    </source>
</reference>
<dbReference type="InterPro" id="IPR018357">
    <property type="entry name" value="Hexapep_transf_CS"/>
</dbReference>
<dbReference type="GO" id="GO:0008374">
    <property type="term" value="F:O-acyltransferase activity"/>
    <property type="evidence" value="ECO:0007669"/>
    <property type="project" value="TreeGrafter"/>
</dbReference>
<gene>
    <name evidence="3" type="ORF">N8I77_013331</name>
</gene>
<dbReference type="InterPro" id="IPR051159">
    <property type="entry name" value="Hexapeptide_acetyltransf"/>
</dbReference>
<evidence type="ECO:0000313" key="3">
    <source>
        <dbReference type="EMBL" id="KAK2596441.1"/>
    </source>
</evidence>
<dbReference type="Pfam" id="PF00132">
    <property type="entry name" value="Hexapep"/>
    <property type="match status" value="1"/>
</dbReference>
<dbReference type="PANTHER" id="PTHR23416">
    <property type="entry name" value="SIALIC ACID SYNTHASE-RELATED"/>
    <property type="match status" value="1"/>
</dbReference>
<dbReference type="AlphaFoldDB" id="A0AAD9S2L4"/>
<dbReference type="SUPFAM" id="SSF51161">
    <property type="entry name" value="Trimeric LpxA-like enzymes"/>
    <property type="match status" value="1"/>
</dbReference>
<evidence type="ECO:0000313" key="4">
    <source>
        <dbReference type="Proteomes" id="UP001265746"/>
    </source>
</evidence>
<organism evidence="3 4">
    <name type="scientific">Phomopsis amygdali</name>
    <name type="common">Fusicoccum amygdali</name>
    <dbReference type="NCBI Taxonomy" id="1214568"/>
    <lineage>
        <taxon>Eukaryota</taxon>
        <taxon>Fungi</taxon>
        <taxon>Dikarya</taxon>
        <taxon>Ascomycota</taxon>
        <taxon>Pezizomycotina</taxon>
        <taxon>Sordariomycetes</taxon>
        <taxon>Sordariomycetidae</taxon>
        <taxon>Diaporthales</taxon>
        <taxon>Diaporthaceae</taxon>
        <taxon>Diaporthe</taxon>
    </lineage>
</organism>
<dbReference type="EMBL" id="JAUJFL010000011">
    <property type="protein sequence ID" value="KAK2596441.1"/>
    <property type="molecule type" value="Genomic_DNA"/>
</dbReference>
<dbReference type="PROSITE" id="PS00101">
    <property type="entry name" value="HEXAPEP_TRANSFERASES"/>
    <property type="match status" value="1"/>
</dbReference>
<evidence type="ECO:0008006" key="5">
    <source>
        <dbReference type="Google" id="ProtNLM"/>
    </source>
</evidence>
<sequence length="408" mass="44683">MSQGSRPKSVSDSCLHASIEPLHRAIPAQWSELDVLRRPCHYNKPVAFSYQKNWSLKPELCENLERGRFHSTISNPLCQVNNKTPSQPKQTNIRDQTDMMSHQSSQYDGQGNQFLVDRRRDFIEENDVVGASPVGNTQAKRIAFMSGNDDFRAARLRCALACQEYNKLSEDVSIEDRVKGWMCIVDPDSKTKGDTENAPAVDFSAIFKHTTKQQSPDATAAHTPPVTPVSNSPRPRPTIPYVKQPVYMDYGLRVQIAPTTFINRNCTILDTPVADIVIGEQCSLGPGVTIISVGHPVAFEERCEPVTGKPGSWGAKVVIGDGVWVGAGVTILPGVTIGPYSTVGAGSVVTKDVPPRCVAMGNPATVRYCIDSETARETVAIEETAQTLEEALKVGREDKEVQKCKMAN</sequence>